<keyword evidence="3" id="KW-1185">Reference proteome</keyword>
<protein>
    <submittedName>
        <fullName evidence="2">Uncharacterized protein</fullName>
    </submittedName>
</protein>
<dbReference type="Proteomes" id="UP000254866">
    <property type="component" value="Unassembled WGS sequence"/>
</dbReference>
<dbReference type="RefSeq" id="XP_031865253.1">
    <property type="nucleotide sequence ID" value="XM_032018416.1"/>
</dbReference>
<reference evidence="2 3" key="1">
    <citation type="journal article" date="2018" name="IMA Fungus">
        <title>IMA Genome-F 9: Draft genome sequence of Annulohypoxylon stygium, Aspergillus mulundensis, Berkeleyomyces basicola (syn. Thielaviopsis basicola), Ceratocystis smalleyi, two Cercospora beticola strains, Coleophoma cylindrospora, Fusarium fracticaudum, Phialophora cf. hyalina, and Morchella septimelata.</title>
        <authorList>
            <person name="Wingfield B.D."/>
            <person name="Bills G.F."/>
            <person name="Dong Y."/>
            <person name="Huang W."/>
            <person name="Nel W.J."/>
            <person name="Swalarsk-Parry B.S."/>
            <person name="Vaghefi N."/>
            <person name="Wilken P.M."/>
            <person name="An Z."/>
            <person name="de Beer Z.W."/>
            <person name="De Vos L."/>
            <person name="Chen L."/>
            <person name="Duong T.A."/>
            <person name="Gao Y."/>
            <person name="Hammerbacher A."/>
            <person name="Kikkert J.R."/>
            <person name="Li Y."/>
            <person name="Li H."/>
            <person name="Li K."/>
            <person name="Li Q."/>
            <person name="Liu X."/>
            <person name="Ma X."/>
            <person name="Naidoo K."/>
            <person name="Pethybridge S.J."/>
            <person name="Sun J."/>
            <person name="Steenkamp E.T."/>
            <person name="van der Nest M.A."/>
            <person name="van Wyk S."/>
            <person name="Wingfield M.J."/>
            <person name="Xiong C."/>
            <person name="Yue Q."/>
            <person name="Zhang X."/>
        </authorList>
    </citation>
    <scope>NUCLEOTIDE SEQUENCE [LARGE SCALE GENOMIC DNA]</scope>
    <source>
        <strain evidence="2 3">BP 5553</strain>
    </source>
</reference>
<feature type="compositionally biased region" description="Polar residues" evidence="1">
    <location>
        <begin position="59"/>
        <end position="69"/>
    </location>
</feature>
<feature type="compositionally biased region" description="Low complexity" evidence="1">
    <location>
        <begin position="70"/>
        <end position="79"/>
    </location>
</feature>
<name>A0A370TAN7_9HELO</name>
<organism evidence="2 3">
    <name type="scientific">Venustampulla echinocandica</name>
    <dbReference type="NCBI Taxonomy" id="2656787"/>
    <lineage>
        <taxon>Eukaryota</taxon>
        <taxon>Fungi</taxon>
        <taxon>Dikarya</taxon>
        <taxon>Ascomycota</taxon>
        <taxon>Pezizomycotina</taxon>
        <taxon>Leotiomycetes</taxon>
        <taxon>Helotiales</taxon>
        <taxon>Pleuroascaceae</taxon>
        <taxon>Venustampulla</taxon>
    </lineage>
</organism>
<accession>A0A370TAN7</accession>
<gene>
    <name evidence="2" type="ORF">BP5553_09793</name>
</gene>
<feature type="region of interest" description="Disordered" evidence="1">
    <location>
        <begin position="59"/>
        <end position="88"/>
    </location>
</feature>
<proteinExistence type="predicted"/>
<sequence length="156" mass="16805">MGKDFLSYSQDKTKYALGTVSRRPRAFVVCADVEPLITALFALVPGRQTTYGVRSPARAQNTSVLQSPDSRVPAVASAGRSRRRRRRTQEPEALLFVFDNIDRGTSPSSSVAGNVGNVNLPVGPPPASQSRPPWMACWKPGRPLPQSLGKSGICLA</sequence>
<dbReference type="AlphaFoldDB" id="A0A370TAN7"/>
<dbReference type="EMBL" id="NPIC01000013">
    <property type="protein sequence ID" value="RDL31004.1"/>
    <property type="molecule type" value="Genomic_DNA"/>
</dbReference>
<evidence type="ECO:0000313" key="2">
    <source>
        <dbReference type="EMBL" id="RDL31004.1"/>
    </source>
</evidence>
<evidence type="ECO:0000256" key="1">
    <source>
        <dbReference type="SAM" id="MobiDB-lite"/>
    </source>
</evidence>
<evidence type="ECO:0000313" key="3">
    <source>
        <dbReference type="Proteomes" id="UP000254866"/>
    </source>
</evidence>
<comment type="caution">
    <text evidence="2">The sequence shown here is derived from an EMBL/GenBank/DDBJ whole genome shotgun (WGS) entry which is preliminary data.</text>
</comment>
<dbReference type="GeneID" id="43602642"/>